<gene>
    <name evidence="3" type="ORF">Ctaglu_22040</name>
</gene>
<name>A0A401UM50_9CLOT</name>
<evidence type="ECO:0000256" key="1">
    <source>
        <dbReference type="SAM" id="MobiDB-lite"/>
    </source>
</evidence>
<dbReference type="RefSeq" id="WP_125001460.1">
    <property type="nucleotide sequence ID" value="NZ_BHYK01000011.1"/>
</dbReference>
<sequence>MLIIKTRERKRENPSRPKQSSPFIRVKNSYKTTIMIRLNLQLCKCFKQISFENEITAFNKYVSSVNIETLVCPFCGAKHALSPFASYKRHLVTYNNNTAQDNIIIISRYICSSCKRTHALLPSVIVPYMSFSFKFTVYLIHDYLVHKYHSVEAMCEHYGIAISTFYRILKKFKEHKQMWLGLLEDKLISNLTFVQHIINSSFDKLEDFIIQFFKQNGSSFFQGTS</sequence>
<keyword evidence="4" id="KW-1185">Reference proteome</keyword>
<dbReference type="OrthoDB" id="2066692at2"/>
<dbReference type="Proteomes" id="UP000287872">
    <property type="component" value="Unassembled WGS sequence"/>
</dbReference>
<dbReference type="AlphaFoldDB" id="A0A401UM50"/>
<dbReference type="EMBL" id="BHYK01000011">
    <property type="protein sequence ID" value="GCD10581.1"/>
    <property type="molecule type" value="Genomic_DNA"/>
</dbReference>
<evidence type="ECO:0000313" key="3">
    <source>
        <dbReference type="EMBL" id="GCD10581.1"/>
    </source>
</evidence>
<dbReference type="InterPro" id="IPR045536">
    <property type="entry name" value="DUF6431"/>
</dbReference>
<feature type="region of interest" description="Disordered" evidence="1">
    <location>
        <begin position="1"/>
        <end position="22"/>
    </location>
</feature>
<dbReference type="Pfam" id="PF20020">
    <property type="entry name" value="DUF6431"/>
    <property type="match status" value="1"/>
</dbReference>
<reference evidence="3 4" key="1">
    <citation type="submission" date="2018-11" db="EMBL/GenBank/DDBJ databases">
        <title>Genome sequencing and assembly of Clostridium tagluense strain A121.</title>
        <authorList>
            <person name="Murakami T."/>
            <person name="Segawa T."/>
            <person name="Shcherbakova V.A."/>
            <person name="Mori H."/>
            <person name="Yoshimura Y."/>
        </authorList>
    </citation>
    <scope>NUCLEOTIDE SEQUENCE [LARGE SCALE GENOMIC DNA]</scope>
    <source>
        <strain evidence="3 4">A121</strain>
    </source>
</reference>
<proteinExistence type="predicted"/>
<feature type="domain" description="DUF6431" evidence="2">
    <location>
        <begin position="72"/>
        <end position="139"/>
    </location>
</feature>
<accession>A0A401UM50</accession>
<organism evidence="3 4">
    <name type="scientific">Clostridium tagluense</name>
    <dbReference type="NCBI Taxonomy" id="360422"/>
    <lineage>
        <taxon>Bacteria</taxon>
        <taxon>Bacillati</taxon>
        <taxon>Bacillota</taxon>
        <taxon>Clostridia</taxon>
        <taxon>Eubacteriales</taxon>
        <taxon>Clostridiaceae</taxon>
        <taxon>Clostridium</taxon>
    </lineage>
</organism>
<protein>
    <recommendedName>
        <fullName evidence="2">DUF6431 domain-containing protein</fullName>
    </recommendedName>
</protein>
<comment type="caution">
    <text evidence="3">The sequence shown here is derived from an EMBL/GenBank/DDBJ whole genome shotgun (WGS) entry which is preliminary data.</text>
</comment>
<evidence type="ECO:0000259" key="2">
    <source>
        <dbReference type="Pfam" id="PF20020"/>
    </source>
</evidence>
<evidence type="ECO:0000313" key="4">
    <source>
        <dbReference type="Proteomes" id="UP000287872"/>
    </source>
</evidence>
<feature type="compositionally biased region" description="Basic and acidic residues" evidence="1">
    <location>
        <begin position="1"/>
        <end position="15"/>
    </location>
</feature>